<dbReference type="STRING" id="1806994.A0A507CA71"/>
<dbReference type="GeneID" id="42002676"/>
<gene>
    <name evidence="3" type="ORF">SmJEL517_g01451</name>
</gene>
<feature type="region of interest" description="Disordered" evidence="2">
    <location>
        <begin position="340"/>
        <end position="453"/>
    </location>
</feature>
<dbReference type="AlphaFoldDB" id="A0A507CA71"/>
<dbReference type="InterPro" id="IPR008862">
    <property type="entry name" value="Tcp11"/>
</dbReference>
<keyword evidence="4" id="KW-1185">Reference proteome</keyword>
<comment type="similarity">
    <text evidence="1">Belongs to the TCP11 family.</text>
</comment>
<comment type="caution">
    <text evidence="3">The sequence shown here is derived from an EMBL/GenBank/DDBJ whole genome shotgun (WGS) entry which is preliminary data.</text>
</comment>
<organism evidence="3 4">
    <name type="scientific">Synchytrium microbalum</name>
    <dbReference type="NCBI Taxonomy" id="1806994"/>
    <lineage>
        <taxon>Eukaryota</taxon>
        <taxon>Fungi</taxon>
        <taxon>Fungi incertae sedis</taxon>
        <taxon>Chytridiomycota</taxon>
        <taxon>Chytridiomycota incertae sedis</taxon>
        <taxon>Chytridiomycetes</taxon>
        <taxon>Synchytriales</taxon>
        <taxon>Synchytriaceae</taxon>
        <taxon>Synchytrium</taxon>
    </lineage>
</organism>
<feature type="compositionally biased region" description="Basic and acidic residues" evidence="2">
    <location>
        <begin position="351"/>
        <end position="360"/>
    </location>
</feature>
<evidence type="ECO:0000313" key="4">
    <source>
        <dbReference type="Proteomes" id="UP000319731"/>
    </source>
</evidence>
<dbReference type="Proteomes" id="UP000319731">
    <property type="component" value="Unassembled WGS sequence"/>
</dbReference>
<sequence length="903" mass="101868">MESAVYVVDVIDLKHPAGKPHHVESRIRTRSGSDPTYMSNISQRHHEIIEARKLKLKRRHSHINRIRTANSAKYAQEIEKKAVALEAKLRLSDQRRQKLVRTPRSRWISESNLFDREVVRGQAAKTLQSAWRKYKQAPSVKAFVKHGISLQHSSATSFDKLVKIVQSDALIKATTRLLMRLRKSRDVPVSTKNMARVFLSSYMISAHPSEILTRMGSEELGLKELADSMLRKFEAWVAGYAVEGSYTRLQAFLPAWEAYHSAFEAWKNKDTDKIIDSMIAHWIELEKLWLSVKDNAGAELEWRPRVDEQQRQIHDRLSRFGRPALLKLADEARRVRAEFGLLEDSDDEDPKSENANHTDDTSEPAMFATDEESDASQKESPKRRKPSRREQQVVEEDTSMPQLSTSPERFPGLATSPKIDSVRIPSRASPSSRSSSPAPSPPLPSTTFNKMPLQLKPSPLAQNATLSPQEGGSPVASLIDNTQPQVDIEKMVGGFGGELTNEGLAHELVMDPEFELRPAKRSPLEEQVRSIAKKAFFDAVRKSPKEHMLLSMVSETGHIATEIKEKLDLEMIQQQISKDIFDLAGCIKYILSKMAQLCAPIRDAAIRTLAQIEDPVHAFEQILNVLEEMKLDLANYRLQALRPHLAQQAVEYERAKFDDALTKGSISLEKTTTWLETSAKSLQEVLNARDKEGISHPENRVRFEDVYHDALLSLIFNNTTLLTRDKVPETLLLDADRLCRMQNEAQAIIIVASLIMLSRNAAGELRGDKAAMTQLKETLFVLLEDGESTVDHLAAQIVQAVSTALGKNNKELEEAQITLIKTMVEKTLSHKDAVFTLLSRRAHTAIKQQLVSSHFKRDALTSAGLDLVGKELEDLSRKVYLLAKHNKEVHAKHYDDILKKALF</sequence>
<dbReference type="Pfam" id="PF05794">
    <property type="entry name" value="Tcp11"/>
    <property type="match status" value="1"/>
</dbReference>
<dbReference type="GO" id="GO:0010737">
    <property type="term" value="P:protein kinase A signaling"/>
    <property type="evidence" value="ECO:0007669"/>
    <property type="project" value="TreeGrafter"/>
</dbReference>
<evidence type="ECO:0000313" key="3">
    <source>
        <dbReference type="EMBL" id="TPX36381.1"/>
    </source>
</evidence>
<evidence type="ECO:0000256" key="2">
    <source>
        <dbReference type="SAM" id="MobiDB-lite"/>
    </source>
</evidence>
<reference evidence="3 4" key="1">
    <citation type="journal article" date="2019" name="Sci. Rep.">
        <title>Comparative genomics of chytrid fungi reveal insights into the obligate biotrophic and pathogenic lifestyle of Synchytrium endobioticum.</title>
        <authorList>
            <person name="van de Vossenberg B.T.L.H."/>
            <person name="Warris S."/>
            <person name="Nguyen H.D.T."/>
            <person name="van Gent-Pelzer M.P.E."/>
            <person name="Joly D.L."/>
            <person name="van de Geest H.C."/>
            <person name="Bonants P.J.M."/>
            <person name="Smith D.S."/>
            <person name="Levesque C.A."/>
            <person name="van der Lee T.A.J."/>
        </authorList>
    </citation>
    <scope>NUCLEOTIDE SEQUENCE [LARGE SCALE GENOMIC DNA]</scope>
    <source>
        <strain evidence="3 4">JEL517</strain>
    </source>
</reference>
<dbReference type="RefSeq" id="XP_031026694.1">
    <property type="nucleotide sequence ID" value="XM_031167379.1"/>
</dbReference>
<dbReference type="EMBL" id="QEAO01000005">
    <property type="protein sequence ID" value="TPX36381.1"/>
    <property type="molecule type" value="Genomic_DNA"/>
</dbReference>
<proteinExistence type="inferred from homology"/>
<dbReference type="PANTHER" id="PTHR12832:SF11">
    <property type="entry name" value="LD23868P"/>
    <property type="match status" value="1"/>
</dbReference>
<feature type="compositionally biased region" description="Acidic residues" evidence="2">
    <location>
        <begin position="341"/>
        <end position="350"/>
    </location>
</feature>
<dbReference type="PANTHER" id="PTHR12832">
    <property type="entry name" value="TESTIS-SPECIFIC PROTEIN PBS13 T-COMPLEX 11"/>
    <property type="match status" value="1"/>
</dbReference>
<evidence type="ECO:0000256" key="1">
    <source>
        <dbReference type="ARBA" id="ARBA00010954"/>
    </source>
</evidence>
<name>A0A507CA71_9FUNG</name>
<feature type="compositionally biased region" description="Low complexity" evidence="2">
    <location>
        <begin position="425"/>
        <end position="437"/>
    </location>
</feature>
<dbReference type="OrthoDB" id="276323at2759"/>
<protein>
    <submittedName>
        <fullName evidence="3">Uncharacterized protein</fullName>
    </submittedName>
</protein>
<accession>A0A507CA71</accession>